<sequence>GKWRSPCVYNTWTPGRKEKVTIRVKRGGNESSKKAKQTIDYRDSTQAGRFFESEKTEIHNIPKKLVVNVVDRVLSNVTTNSKGKAGTVDDVSNAFQNALPSAPPPIMCKSWFADLTTSWNGLYSLHQFPASSDKEIFYYPERAKVGRNSPKAPKERKSKWMSVISEFRTTWLHENSSTIPDHFHESNREQPSPIQRPSLNSFPLLVTRIQSTQSIFLICPLKLRRELRITRRRNHMNMTRKSLTFSLLVVTYSQLKKLRKPWNLQKVFTLKALYKLGIGLCAGILDTKPILQENRYQQFMSTFCILFERSHGAPYPSSQRDADIIVAYCSARMSAVSDIDPKMTAVRMVSPNEQAFTEMQQHVKEHEVCIELLAGKIDSLSKHYTNRPNMTSSAFIYDGSPTSRGVYQENCTDA</sequence>
<reference evidence="1" key="1">
    <citation type="submission" date="2023-01" db="EMBL/GenBank/DDBJ databases">
        <authorList>
            <person name="Piombo E."/>
        </authorList>
    </citation>
    <scope>NUCLEOTIDE SEQUENCE</scope>
</reference>
<proteinExistence type="predicted"/>
<keyword evidence="2" id="KW-1185">Reference proteome</keyword>
<organism evidence="1 2">
    <name type="scientific">Clonostachys chloroleuca</name>
    <dbReference type="NCBI Taxonomy" id="1926264"/>
    <lineage>
        <taxon>Eukaryota</taxon>
        <taxon>Fungi</taxon>
        <taxon>Dikarya</taxon>
        <taxon>Ascomycota</taxon>
        <taxon>Pezizomycotina</taxon>
        <taxon>Sordariomycetes</taxon>
        <taxon>Hypocreomycetidae</taxon>
        <taxon>Hypocreales</taxon>
        <taxon>Bionectriaceae</taxon>
        <taxon>Clonostachys</taxon>
    </lineage>
</organism>
<gene>
    <name evidence="1" type="ORF">CCHLO57077_00001316</name>
</gene>
<evidence type="ECO:0000313" key="1">
    <source>
        <dbReference type="EMBL" id="CAI6089696.1"/>
    </source>
</evidence>
<dbReference type="Proteomes" id="UP001160390">
    <property type="component" value="Unassembled WGS sequence"/>
</dbReference>
<dbReference type="EMBL" id="CABFNP030001012">
    <property type="protein sequence ID" value="CAI6089696.1"/>
    <property type="molecule type" value="Genomic_DNA"/>
</dbReference>
<evidence type="ECO:0000313" key="2">
    <source>
        <dbReference type="Proteomes" id="UP001160390"/>
    </source>
</evidence>
<name>A0AA35M395_9HYPO</name>
<feature type="non-terminal residue" evidence="1">
    <location>
        <position position="1"/>
    </location>
</feature>
<protein>
    <submittedName>
        <fullName evidence="1">Uncharacterized protein</fullName>
    </submittedName>
</protein>
<accession>A0AA35M395</accession>
<comment type="caution">
    <text evidence="1">The sequence shown here is derived from an EMBL/GenBank/DDBJ whole genome shotgun (WGS) entry which is preliminary data.</text>
</comment>
<dbReference type="AlphaFoldDB" id="A0AA35M395"/>
<feature type="non-terminal residue" evidence="1">
    <location>
        <position position="414"/>
    </location>
</feature>